<evidence type="ECO:0000256" key="4">
    <source>
        <dbReference type="ARBA" id="ARBA00023004"/>
    </source>
</evidence>
<evidence type="ECO:0000313" key="7">
    <source>
        <dbReference type="Proteomes" id="UP000189464"/>
    </source>
</evidence>
<evidence type="ECO:0000256" key="5">
    <source>
        <dbReference type="PIRSR" id="PIRSR604294-1"/>
    </source>
</evidence>
<comment type="similarity">
    <text evidence="1">Belongs to the carotenoid oxygenase family.</text>
</comment>
<name>A0A1S6IW28_9FIRM</name>
<keyword evidence="7" id="KW-1185">Reference proteome</keyword>
<dbReference type="AlphaFoldDB" id="A0A1S6IW28"/>
<keyword evidence="3" id="KW-0560">Oxidoreductase</keyword>
<keyword evidence="2 5" id="KW-0479">Metal-binding</keyword>
<proteinExistence type="inferred from homology"/>
<reference evidence="6 7" key="1">
    <citation type="journal article" date="2016" name="Int. J. Syst. Evol. Microbiol.">
        <title>Desulfotomaculum ferrireducens sp. nov., a moderately thermophilic sulfate-reducing and dissimilatory Fe(III)-reducing bacterium isolated from compost.</title>
        <authorList>
            <person name="Yang G."/>
            <person name="Guo J."/>
            <person name="Zhuang L."/>
            <person name="Yuan Y."/>
            <person name="Zhou S."/>
        </authorList>
    </citation>
    <scope>NUCLEOTIDE SEQUENCE [LARGE SCALE GENOMIC DNA]</scope>
    <source>
        <strain evidence="6 7">GSS09</strain>
    </source>
</reference>
<dbReference type="OrthoDB" id="6636843at2"/>
<protein>
    <submittedName>
        <fullName evidence="6">Uncharacterized protein</fullName>
    </submittedName>
</protein>
<dbReference type="GO" id="GO:0010436">
    <property type="term" value="F:carotenoid dioxygenase activity"/>
    <property type="evidence" value="ECO:0007669"/>
    <property type="project" value="TreeGrafter"/>
</dbReference>
<evidence type="ECO:0000256" key="3">
    <source>
        <dbReference type="ARBA" id="ARBA00023002"/>
    </source>
</evidence>
<dbReference type="Proteomes" id="UP000189464">
    <property type="component" value="Chromosome"/>
</dbReference>
<dbReference type="KEGG" id="dfg:B0537_07710"/>
<keyword evidence="4 5" id="KW-0408">Iron</keyword>
<dbReference type="EMBL" id="CP019698">
    <property type="protein sequence ID" value="AQS58978.1"/>
    <property type="molecule type" value="Genomic_DNA"/>
</dbReference>
<evidence type="ECO:0000256" key="1">
    <source>
        <dbReference type="ARBA" id="ARBA00006787"/>
    </source>
</evidence>
<evidence type="ECO:0000256" key="2">
    <source>
        <dbReference type="ARBA" id="ARBA00022723"/>
    </source>
</evidence>
<evidence type="ECO:0000313" key="6">
    <source>
        <dbReference type="EMBL" id="AQS58978.1"/>
    </source>
</evidence>
<feature type="binding site" evidence="5">
    <location>
        <position position="218"/>
    </location>
    <ligand>
        <name>Fe cation</name>
        <dbReference type="ChEBI" id="CHEBI:24875"/>
        <note>catalytic</note>
    </ligand>
</feature>
<organism evidence="6 7">
    <name type="scientific">Desulforamulus ferrireducens</name>
    <dbReference type="NCBI Taxonomy" id="1833852"/>
    <lineage>
        <taxon>Bacteria</taxon>
        <taxon>Bacillati</taxon>
        <taxon>Bacillota</taxon>
        <taxon>Clostridia</taxon>
        <taxon>Eubacteriales</taxon>
        <taxon>Peptococcaceae</taxon>
        <taxon>Desulforamulus</taxon>
    </lineage>
</organism>
<dbReference type="PANTHER" id="PTHR10543:SF24">
    <property type="entry name" value="CAROTENOID ISOMEROOXYGENASE"/>
    <property type="match status" value="1"/>
</dbReference>
<dbReference type="Pfam" id="PF03055">
    <property type="entry name" value="RPE65"/>
    <property type="match status" value="1"/>
</dbReference>
<dbReference type="PANTHER" id="PTHR10543">
    <property type="entry name" value="BETA-CAROTENE DIOXYGENASE"/>
    <property type="match status" value="1"/>
</dbReference>
<dbReference type="RefSeq" id="WP_077714004.1">
    <property type="nucleotide sequence ID" value="NZ_CP019698.1"/>
</dbReference>
<dbReference type="GO" id="GO:0046872">
    <property type="term" value="F:metal ion binding"/>
    <property type="evidence" value="ECO:0007669"/>
    <property type="project" value="UniProtKB-KW"/>
</dbReference>
<comment type="cofactor">
    <cofactor evidence="5">
        <name>Fe(2+)</name>
        <dbReference type="ChEBI" id="CHEBI:29033"/>
    </cofactor>
    <text evidence="5">Binds 1 Fe(2+) ion per subunit.</text>
</comment>
<sequence length="468" mass="54019">MEIDLTLGFSTLENEVDNQVLPLTGQIPHWLSGTLIRNGAAKFEVGEEQYQHWFDGLAMLHRFSFQRGEIVYSNKFLRGKTFNRAMAAGRIVYPEFATMPNRSRLGKIYLNASQQFTDNASVNVTKTDGRFLAMTETPPRVEFDPTTLRTIGQFNYHDKISGQLTTVHPHYDYQRQEEINYITRFSISSSYNIYRIKKGSAQRQLITSVPVKYASYMHSFAITENHIILAQFPLIINHYKLLLTGTPFVQNLQWQPERGTIFLVVHKDSGRVKGYFQAEAFFAFHHINAFEVSGDLVVDIVAYPDASIMTALYLEKLRMKNPQLPRAEIRRYYINFTSPYADYRLLSQDFLEFPRINYRHYNGKEYCIVYGLSDHYANGVNNKLVKLDTQKSKTLSWYSDHQYPSEPVFVPAPEAEREDEGVVLSVVLDTQAKCSFLLVLDALSFKEMARAQIPHPIPFTSHGQYFEN</sequence>
<feature type="binding site" evidence="5">
    <location>
        <position position="462"/>
    </location>
    <ligand>
        <name>Fe cation</name>
        <dbReference type="ChEBI" id="CHEBI:24875"/>
        <note>catalytic</note>
    </ligand>
</feature>
<dbReference type="GO" id="GO:0016121">
    <property type="term" value="P:carotene catabolic process"/>
    <property type="evidence" value="ECO:0007669"/>
    <property type="project" value="TreeGrafter"/>
</dbReference>
<dbReference type="STRING" id="1833852.B0537_07710"/>
<feature type="binding site" evidence="5">
    <location>
        <position position="168"/>
    </location>
    <ligand>
        <name>Fe cation</name>
        <dbReference type="ChEBI" id="CHEBI:24875"/>
        <note>catalytic</note>
    </ligand>
</feature>
<feature type="binding site" evidence="5">
    <location>
        <position position="285"/>
    </location>
    <ligand>
        <name>Fe cation</name>
        <dbReference type="ChEBI" id="CHEBI:24875"/>
        <note>catalytic</note>
    </ligand>
</feature>
<gene>
    <name evidence="6" type="ORF">B0537_07710</name>
</gene>
<dbReference type="InterPro" id="IPR004294">
    <property type="entry name" value="Carotenoid_Oase"/>
</dbReference>
<accession>A0A1S6IW28</accession>